<dbReference type="GO" id="GO:0005829">
    <property type="term" value="C:cytosol"/>
    <property type="evidence" value="ECO:0007669"/>
    <property type="project" value="TreeGrafter"/>
</dbReference>
<keyword evidence="7" id="KW-1185">Reference proteome</keyword>
<dbReference type="GO" id="GO:0070012">
    <property type="term" value="F:oligopeptidase activity"/>
    <property type="evidence" value="ECO:0007669"/>
    <property type="project" value="TreeGrafter"/>
</dbReference>
<dbReference type="Gene3D" id="2.130.10.120">
    <property type="entry name" value="Prolyl oligopeptidase, N-terminal domain"/>
    <property type="match status" value="1"/>
</dbReference>
<sequence>MLTKADPRPTLAAPDDDPWLWLEEIEGTRALDYVAAQTAKTLDAFADPRFEADRDALTEALDRPDRIPFITRRGGLLYNFWRDADHPRGLFRRTTPERYRSGEPDWDVLLDLDALAAEEGQDWVWGGSHSRAPDHDRAILRLSRGGSDAVTLREFDLETKRFVADGFNLSEGKSQVSWLDRDTVLLRSPLGEGMATSSGYARTVRLWRRGADPLSAPILFEGAASSMSVYAQVHHRHGVEWCIFGEQLGFYDVVVHIGDRTGPKQKIDRPTDVSIEWNDDFVVLTPRTDWQVAGRTYPSGCLLGLGLDAFLAGGRDFRLLFQPTPRRAIQGFFWSNGRLILSLRDDLHARFIAFDPRDDWSTTEIHGLPELGVAEIWRLDDSDLEDKGDLIAYSADPVTPPALYEIQPDLGTPQILRQAPTLFGSDGLVVTRHEAVSVDGERIPYIQAGPPGETGEAPVHLSGYGGFMVSNMPGYSVTHGRLWLEKGGTTVVANIRGGGEFGPWWHEAGRREKKARSHDDFAAVAADLVRRGVSRPERIAAEGGSNGGLLIANMLVRYPERFGALLCTVPLIDMRRYHRLLAGASWIAEYGDPDRPEDWAFLQHISAYHTAEPGKAYPPILIATTRRDDRVHPGHARKMAAKLQAMGYLAYLFEQEGGGHGAGRNNREAATFATLGLAFLSRAIGWEAAESLV</sequence>
<dbReference type="PRINTS" id="PR00862">
    <property type="entry name" value="PROLIGOPTASE"/>
</dbReference>
<dbReference type="SUPFAM" id="SSF50993">
    <property type="entry name" value="Peptidase/esterase 'gauge' domain"/>
    <property type="match status" value="1"/>
</dbReference>
<dbReference type="PANTHER" id="PTHR42881:SF13">
    <property type="entry name" value="PROLYL ENDOPEPTIDASE"/>
    <property type="match status" value="1"/>
</dbReference>
<keyword evidence="3" id="KW-0720">Serine protease</keyword>
<evidence type="ECO:0000256" key="1">
    <source>
        <dbReference type="ARBA" id="ARBA00022670"/>
    </source>
</evidence>
<gene>
    <name evidence="6" type="ORF">BJF93_01690</name>
</gene>
<evidence type="ECO:0000259" key="5">
    <source>
        <dbReference type="Pfam" id="PF02897"/>
    </source>
</evidence>
<dbReference type="Gene3D" id="3.40.50.1820">
    <property type="entry name" value="alpha/beta hydrolase"/>
    <property type="match status" value="1"/>
</dbReference>
<keyword evidence="2" id="KW-0378">Hydrolase</keyword>
<dbReference type="OrthoDB" id="9801421at2"/>
<feature type="domain" description="Peptidase S9 prolyl oligopeptidase catalytic" evidence="4">
    <location>
        <begin position="482"/>
        <end position="684"/>
    </location>
</feature>
<dbReference type="InterPro" id="IPR023302">
    <property type="entry name" value="Pept_S9A_N"/>
</dbReference>
<dbReference type="Pfam" id="PF02897">
    <property type="entry name" value="Peptidase_S9_N"/>
    <property type="match status" value="1"/>
</dbReference>
<dbReference type="InterPro" id="IPR029058">
    <property type="entry name" value="AB_hydrolase_fold"/>
</dbReference>
<evidence type="ECO:0000313" key="7">
    <source>
        <dbReference type="Proteomes" id="UP000186364"/>
    </source>
</evidence>
<organism evidence="6 7">
    <name type="scientific">Xaviernesmea oryzae</name>
    <dbReference type="NCBI Taxonomy" id="464029"/>
    <lineage>
        <taxon>Bacteria</taxon>
        <taxon>Pseudomonadati</taxon>
        <taxon>Pseudomonadota</taxon>
        <taxon>Alphaproteobacteria</taxon>
        <taxon>Hyphomicrobiales</taxon>
        <taxon>Rhizobiaceae</taxon>
        <taxon>Rhizobium/Agrobacterium group</taxon>
        <taxon>Xaviernesmea</taxon>
    </lineage>
</organism>
<name>A0A1Q9B398_9HYPH</name>
<protein>
    <submittedName>
        <fullName evidence="6">Peptidase S9</fullName>
    </submittedName>
</protein>
<dbReference type="GO" id="GO:0006508">
    <property type="term" value="P:proteolysis"/>
    <property type="evidence" value="ECO:0007669"/>
    <property type="project" value="UniProtKB-KW"/>
</dbReference>
<dbReference type="EMBL" id="MKIP01000024">
    <property type="protein sequence ID" value="OLP62534.1"/>
    <property type="molecule type" value="Genomic_DNA"/>
</dbReference>
<feature type="domain" description="Peptidase S9A N-terminal" evidence="5">
    <location>
        <begin position="17"/>
        <end position="226"/>
    </location>
</feature>
<evidence type="ECO:0000259" key="4">
    <source>
        <dbReference type="Pfam" id="PF00326"/>
    </source>
</evidence>
<dbReference type="InterPro" id="IPR002470">
    <property type="entry name" value="Peptidase_S9A"/>
</dbReference>
<evidence type="ECO:0000256" key="2">
    <source>
        <dbReference type="ARBA" id="ARBA00022801"/>
    </source>
</evidence>
<comment type="caution">
    <text evidence="6">The sequence shown here is derived from an EMBL/GenBank/DDBJ whole genome shotgun (WGS) entry which is preliminary data.</text>
</comment>
<dbReference type="Pfam" id="PF00326">
    <property type="entry name" value="Peptidase_S9"/>
    <property type="match status" value="1"/>
</dbReference>
<evidence type="ECO:0000256" key="3">
    <source>
        <dbReference type="ARBA" id="ARBA00022825"/>
    </source>
</evidence>
<dbReference type="Proteomes" id="UP000186364">
    <property type="component" value="Unassembled WGS sequence"/>
</dbReference>
<dbReference type="PANTHER" id="PTHR42881">
    <property type="entry name" value="PROLYL ENDOPEPTIDASE"/>
    <property type="match status" value="1"/>
</dbReference>
<dbReference type="SUPFAM" id="SSF53474">
    <property type="entry name" value="alpha/beta-Hydrolases"/>
    <property type="match status" value="1"/>
</dbReference>
<dbReference type="GO" id="GO:0004252">
    <property type="term" value="F:serine-type endopeptidase activity"/>
    <property type="evidence" value="ECO:0007669"/>
    <property type="project" value="InterPro"/>
</dbReference>
<dbReference type="RefSeq" id="WP_075625462.1">
    <property type="nucleotide sequence ID" value="NZ_FOAM01000022.1"/>
</dbReference>
<dbReference type="AlphaFoldDB" id="A0A1Q9B398"/>
<dbReference type="InterPro" id="IPR001375">
    <property type="entry name" value="Peptidase_S9_cat"/>
</dbReference>
<evidence type="ECO:0000313" key="6">
    <source>
        <dbReference type="EMBL" id="OLP62534.1"/>
    </source>
</evidence>
<dbReference type="InterPro" id="IPR051167">
    <property type="entry name" value="Prolyl_oligopep/macrocyclase"/>
</dbReference>
<accession>A0A1Q9B398</accession>
<proteinExistence type="predicted"/>
<keyword evidence="1" id="KW-0645">Protease</keyword>
<reference evidence="6 7" key="1">
    <citation type="submission" date="2016-09" db="EMBL/GenBank/DDBJ databases">
        <title>Rhizobium sp. nov., a novel species isolated from the rice rhizosphere.</title>
        <authorList>
            <person name="Zhao J."/>
            <person name="Zhang X."/>
        </authorList>
    </citation>
    <scope>NUCLEOTIDE SEQUENCE [LARGE SCALE GENOMIC DNA]</scope>
    <source>
        <strain evidence="6 7">1.7048</strain>
    </source>
</reference>